<feature type="region of interest" description="Disordered" evidence="1">
    <location>
        <begin position="341"/>
        <end position="375"/>
    </location>
</feature>
<dbReference type="InterPro" id="IPR003399">
    <property type="entry name" value="Mce/MlaD"/>
</dbReference>
<evidence type="ECO:0000259" key="3">
    <source>
        <dbReference type="Pfam" id="PF11887"/>
    </source>
</evidence>
<dbReference type="PANTHER" id="PTHR33371:SF16">
    <property type="entry name" value="MCE-FAMILY PROTEIN MCE3F"/>
    <property type="match status" value="1"/>
</dbReference>
<proteinExistence type="predicted"/>
<dbReference type="Proteomes" id="UP000031419">
    <property type="component" value="Unassembled WGS sequence"/>
</dbReference>
<dbReference type="InterPro" id="IPR052336">
    <property type="entry name" value="MlaD_Phospholipid_Transporter"/>
</dbReference>
<dbReference type="RefSeq" id="WP_029721289.1">
    <property type="nucleotide sequence ID" value="NZ_JAJUIW010000002.1"/>
</dbReference>
<keyword evidence="5" id="KW-1185">Reference proteome</keyword>
<dbReference type="InterPro" id="IPR005693">
    <property type="entry name" value="Mce"/>
</dbReference>
<dbReference type="EMBL" id="JNVU01000009">
    <property type="protein sequence ID" value="KEI45794.1"/>
    <property type="molecule type" value="Genomic_DNA"/>
</dbReference>
<gene>
    <name evidence="4" type="ORF">GU90_02615</name>
</gene>
<dbReference type="GO" id="GO:0005576">
    <property type="term" value="C:extracellular region"/>
    <property type="evidence" value="ECO:0007669"/>
    <property type="project" value="TreeGrafter"/>
</dbReference>
<dbReference type="STRING" id="28042.GU90_02615"/>
<dbReference type="Pfam" id="PF02470">
    <property type="entry name" value="MlaD"/>
    <property type="match status" value="1"/>
</dbReference>
<dbReference type="OrthoDB" id="4741753at2"/>
<organism evidence="4 5">
    <name type="scientific">Saccharopolyspora rectivirgula</name>
    <dbReference type="NCBI Taxonomy" id="28042"/>
    <lineage>
        <taxon>Bacteria</taxon>
        <taxon>Bacillati</taxon>
        <taxon>Actinomycetota</taxon>
        <taxon>Actinomycetes</taxon>
        <taxon>Pseudonocardiales</taxon>
        <taxon>Pseudonocardiaceae</taxon>
        <taxon>Saccharopolyspora</taxon>
    </lineage>
</organism>
<reference evidence="4 5" key="1">
    <citation type="submission" date="2014-06" db="EMBL/GenBank/DDBJ databases">
        <title>Saccharopolyspora rectivirgula DSM-43113 Genome sequencing.</title>
        <authorList>
            <person name="Barrera C."/>
            <person name="Millon L."/>
            <person name="Rognon B."/>
            <person name="Zaugg C."/>
            <person name="Monod M."/>
        </authorList>
    </citation>
    <scope>NUCLEOTIDE SEQUENCE [LARGE SCALE GENOMIC DNA]</scope>
    <source>
        <strain evidence="4 5">DSM 43113</strain>
    </source>
</reference>
<evidence type="ECO:0000313" key="5">
    <source>
        <dbReference type="Proteomes" id="UP000031419"/>
    </source>
</evidence>
<dbReference type="InterPro" id="IPR024516">
    <property type="entry name" value="Mce_C"/>
</dbReference>
<feature type="compositionally biased region" description="Polar residues" evidence="1">
    <location>
        <begin position="359"/>
        <end position="370"/>
    </location>
</feature>
<dbReference type="PANTHER" id="PTHR33371">
    <property type="entry name" value="INTERMEMBRANE PHOSPHOLIPID TRANSPORT SYSTEM BINDING PROTEIN MLAD-RELATED"/>
    <property type="match status" value="1"/>
</dbReference>
<evidence type="ECO:0000256" key="1">
    <source>
        <dbReference type="SAM" id="MobiDB-lite"/>
    </source>
</evidence>
<dbReference type="eggNOG" id="COG1463">
    <property type="taxonomic scope" value="Bacteria"/>
</dbReference>
<protein>
    <recommendedName>
        <fullName evidence="6">MCE family protein</fullName>
    </recommendedName>
</protein>
<dbReference type="PROSITE" id="PS51257">
    <property type="entry name" value="PROKAR_LIPOPROTEIN"/>
    <property type="match status" value="1"/>
</dbReference>
<feature type="domain" description="Mammalian cell entry C-terminal" evidence="3">
    <location>
        <begin position="117"/>
        <end position="316"/>
    </location>
</feature>
<evidence type="ECO:0000259" key="2">
    <source>
        <dbReference type="Pfam" id="PF02470"/>
    </source>
</evidence>
<accession>A0A073BDE9</accession>
<dbReference type="NCBIfam" id="TIGR00996">
    <property type="entry name" value="Mtu_fam_mce"/>
    <property type="match status" value="1"/>
</dbReference>
<comment type="caution">
    <text evidence="4">The sequence shown here is derived from an EMBL/GenBank/DDBJ whole genome shotgun (WGS) entry which is preliminary data.</text>
</comment>
<dbReference type="Pfam" id="PF11887">
    <property type="entry name" value="Mce4_CUP1"/>
    <property type="match status" value="1"/>
</dbReference>
<feature type="domain" description="Mce/MlaD" evidence="2">
    <location>
        <begin position="37"/>
        <end position="111"/>
    </location>
</feature>
<name>A0A073BDE9_9PSEU</name>
<evidence type="ECO:0008006" key="6">
    <source>
        <dbReference type="Google" id="ProtNLM"/>
    </source>
</evidence>
<evidence type="ECO:0000313" key="4">
    <source>
        <dbReference type="EMBL" id="KEI45794.1"/>
    </source>
</evidence>
<sequence>MRKNSLAVLQIALFLVISAGCAYYVATNVLGPQDIRPIEVTVRMPNSGGMATGSPVTYRGVPVGEVAGSEIDQEGVVLRLKIDPRQRIPASTRAVVSMDTPLALQHLDLQPADQAPPHLRDGSVIEADKTEAPLPLTAVLTEFAQLSDSLHEEDISVAAEALATGFHGTGPELARLLDNAPQLLELANSEIPRAREMAHRVEVLTGPDAEQVKRIRSVAEKLRETTDELRAHEPQLRTLATTAPEVADQLTRLAADAQPAVTALLGNLVTTSQVISMRGPAVEQLIIALPEALRKVSSIVHGDTADFYLVGTQGPACYTGAERRPPTETAEREPDLHWHCPADEPNLQQRGAANAPRPITTTYDPQTGATSAGFRVGTTSAPGMWYTMQLNGVR</sequence>
<dbReference type="AlphaFoldDB" id="A0A073BDE9"/>